<keyword evidence="2" id="KW-0808">Transferase</keyword>
<keyword evidence="3" id="KW-1185">Reference proteome</keyword>
<reference evidence="3" key="1">
    <citation type="journal article" date="2019" name="Int. J. Syst. Evol. Microbiol.">
        <title>The Global Catalogue of Microorganisms (GCM) 10K type strain sequencing project: providing services to taxonomists for standard genome sequencing and annotation.</title>
        <authorList>
            <consortium name="The Broad Institute Genomics Platform"/>
            <consortium name="The Broad Institute Genome Sequencing Center for Infectious Disease"/>
            <person name="Wu L."/>
            <person name="Ma J."/>
        </authorList>
    </citation>
    <scope>NUCLEOTIDE SEQUENCE [LARGE SCALE GENOMIC DNA]</scope>
    <source>
        <strain evidence="3">CGMCC 1.12151</strain>
    </source>
</reference>
<organism evidence="2 3">
    <name type="scientific">Planococcus dechangensis</name>
    <dbReference type="NCBI Taxonomy" id="1176255"/>
    <lineage>
        <taxon>Bacteria</taxon>
        <taxon>Bacillati</taxon>
        <taxon>Bacillota</taxon>
        <taxon>Bacilli</taxon>
        <taxon>Bacillales</taxon>
        <taxon>Caryophanaceae</taxon>
        <taxon>Planococcus</taxon>
    </lineage>
</organism>
<dbReference type="GO" id="GO:0016746">
    <property type="term" value="F:acyltransferase activity"/>
    <property type="evidence" value="ECO:0007669"/>
    <property type="project" value="UniProtKB-KW"/>
</dbReference>
<dbReference type="Proteomes" id="UP001595932">
    <property type="component" value="Unassembled WGS sequence"/>
</dbReference>
<dbReference type="PANTHER" id="PTHR43792:SF9">
    <property type="entry name" value="RIBOSOMAL-PROTEIN-ALANINE ACETYLTRANSFERASE"/>
    <property type="match status" value="1"/>
</dbReference>
<dbReference type="InterPro" id="IPR000182">
    <property type="entry name" value="GNAT_dom"/>
</dbReference>
<dbReference type="PANTHER" id="PTHR43792">
    <property type="entry name" value="GNAT FAMILY, PUTATIVE (AFU_ORTHOLOGUE AFUA_3G00765)-RELATED-RELATED"/>
    <property type="match status" value="1"/>
</dbReference>
<evidence type="ECO:0000313" key="3">
    <source>
        <dbReference type="Proteomes" id="UP001595932"/>
    </source>
</evidence>
<dbReference type="Gene3D" id="3.40.630.30">
    <property type="match status" value="1"/>
</dbReference>
<comment type="caution">
    <text evidence="2">The sequence shown here is derived from an EMBL/GenBank/DDBJ whole genome shotgun (WGS) entry which is preliminary data.</text>
</comment>
<dbReference type="EC" id="2.3.-.-" evidence="2"/>
<evidence type="ECO:0000259" key="1">
    <source>
        <dbReference type="PROSITE" id="PS51186"/>
    </source>
</evidence>
<protein>
    <submittedName>
        <fullName evidence="2">GNAT family N-acetyltransferase</fullName>
        <ecNumber evidence="2">2.3.-.-</ecNumber>
    </submittedName>
</protein>
<dbReference type="InterPro" id="IPR016181">
    <property type="entry name" value="Acyl_CoA_acyltransferase"/>
</dbReference>
<dbReference type="SUPFAM" id="SSF55729">
    <property type="entry name" value="Acyl-CoA N-acyltransferases (Nat)"/>
    <property type="match status" value="1"/>
</dbReference>
<dbReference type="Pfam" id="PF13302">
    <property type="entry name" value="Acetyltransf_3"/>
    <property type="match status" value="1"/>
</dbReference>
<feature type="domain" description="N-acetyltransferase" evidence="1">
    <location>
        <begin position="21"/>
        <end position="176"/>
    </location>
</feature>
<gene>
    <name evidence="2" type="ORF">ACFO5U_04635</name>
</gene>
<accession>A0ABV9M8I7</accession>
<dbReference type="InterPro" id="IPR051531">
    <property type="entry name" value="N-acetyltransferase"/>
</dbReference>
<evidence type="ECO:0000313" key="2">
    <source>
        <dbReference type="EMBL" id="MFC4712126.1"/>
    </source>
</evidence>
<dbReference type="EMBL" id="JBHSGL010000005">
    <property type="protein sequence ID" value="MFC4712126.1"/>
    <property type="molecule type" value="Genomic_DNA"/>
</dbReference>
<dbReference type="RefSeq" id="WP_377277107.1">
    <property type="nucleotide sequence ID" value="NZ_JBHSGL010000005.1"/>
</dbReference>
<name>A0ABV9M8I7_9BACL</name>
<keyword evidence="2" id="KW-0012">Acyltransferase</keyword>
<proteinExistence type="predicted"/>
<dbReference type="PROSITE" id="PS51186">
    <property type="entry name" value="GNAT"/>
    <property type="match status" value="1"/>
</dbReference>
<sequence>MVMIETERLLLKPYTDQMADDVFKVVSKKEIADTMLMIPHPYPRKQLDAWLLYLQKSFELGSAFEYAVFAKEQPDRYIGNCGLVSVSQTHQSGEVGYFIDPTEWGKGYATEACLKLVDIGFTDHGLNRLFGRCLVRNPASRKVLENSGMAFEGRFKQEFRMNGVFEDTDYLAILATDYNSKRPLE</sequence>